<dbReference type="PANTHER" id="PTHR30629:SF2">
    <property type="entry name" value="PROPHAGE INTEGRASE INTS-RELATED"/>
    <property type="match status" value="1"/>
</dbReference>
<dbReference type="Gene3D" id="1.10.150.130">
    <property type="match status" value="1"/>
</dbReference>
<evidence type="ECO:0000256" key="2">
    <source>
        <dbReference type="ARBA" id="ARBA00022908"/>
    </source>
</evidence>
<feature type="domain" description="Core-binding (CB)" evidence="7">
    <location>
        <begin position="98"/>
        <end position="179"/>
    </location>
</feature>
<dbReference type="InterPro" id="IPR002104">
    <property type="entry name" value="Integrase_catalytic"/>
</dbReference>
<dbReference type="InterPro" id="IPR013762">
    <property type="entry name" value="Integrase-like_cat_sf"/>
</dbReference>
<dbReference type="Gene3D" id="1.10.443.10">
    <property type="entry name" value="Intergrase catalytic core"/>
    <property type="match status" value="1"/>
</dbReference>
<dbReference type="InterPro" id="IPR011010">
    <property type="entry name" value="DNA_brk_join_enz"/>
</dbReference>
<keyword evidence="3 5" id="KW-0238">DNA-binding</keyword>
<evidence type="ECO:0000256" key="3">
    <source>
        <dbReference type="ARBA" id="ARBA00023125"/>
    </source>
</evidence>
<dbReference type="PROSITE" id="PS51898">
    <property type="entry name" value="TYR_RECOMBINASE"/>
    <property type="match status" value="1"/>
</dbReference>
<dbReference type="GO" id="GO:0006310">
    <property type="term" value="P:DNA recombination"/>
    <property type="evidence" value="ECO:0007669"/>
    <property type="project" value="UniProtKB-KW"/>
</dbReference>
<reference evidence="8" key="1">
    <citation type="submission" date="2016-04" db="EMBL/GenBank/DDBJ databases">
        <authorList>
            <person name="Evans L.H."/>
            <person name="Alamgir A."/>
            <person name="Owens N."/>
            <person name="Weber N.D."/>
            <person name="Virtaneva K."/>
            <person name="Barbian K."/>
            <person name="Babar A."/>
            <person name="Rosenke K."/>
        </authorList>
    </citation>
    <scope>NUCLEOTIDE SEQUENCE</scope>
    <source>
        <strain evidence="8">86</strain>
    </source>
</reference>
<comment type="similarity">
    <text evidence="1">Belongs to the 'phage' integrase family.</text>
</comment>
<dbReference type="InterPro" id="IPR053876">
    <property type="entry name" value="Phage_int_M"/>
</dbReference>
<name>A0A212KGR3_9DELT</name>
<dbReference type="Pfam" id="PF13356">
    <property type="entry name" value="Arm-DNA-bind_3"/>
    <property type="match status" value="1"/>
</dbReference>
<dbReference type="InterPro" id="IPR025166">
    <property type="entry name" value="Integrase_DNA_bind_dom"/>
</dbReference>
<accession>A0A212KGR3</accession>
<dbReference type="Pfam" id="PF00589">
    <property type="entry name" value="Phage_integrase"/>
    <property type="match status" value="1"/>
</dbReference>
<dbReference type="SUPFAM" id="SSF56349">
    <property type="entry name" value="DNA breaking-rejoining enzymes"/>
    <property type="match status" value="1"/>
</dbReference>
<feature type="domain" description="Tyr recombinase" evidence="6">
    <location>
        <begin position="202"/>
        <end position="386"/>
    </location>
</feature>
<gene>
    <name evidence="8" type="primary">intB</name>
    <name evidence="8" type="ORF">KL86DPRO_70051</name>
</gene>
<sequence>MPLTDVAIKNAKVQDKPLKLVDGGGLLLLVTPAGGKWWRLRYRFEGKEKMLSLGTYPLIGLKEARERREEAKKLLANGIDPSQKRQAEKASVQAKTENTFEAVAREWHANHSQGLAESHSKKILSRLEKQLFPVFGAKPVNEVEAPDLLQAARHAEGRGAVETAHRLVQLCGQVFRYAIVTGRAKHDVSADLRGALQKVSVKHMATLTDKKRIGQLLRAIDSYTGFTPMRCALQLAPLVFVRPGELQKAEWVEFDFAAAEWRIPAEKMKMRQVHIVPLSRQALAVLEGLKPYTGLGRFLFPSPRTDTKPIAEESLLVALRSMGFTADEMTVHGFRGMASTLLNEQGYNRDWIERQLAHGERNAVRASYNYAEYLPERRRMLQEWADYLDSLKRKV</sequence>
<dbReference type="CDD" id="cd00801">
    <property type="entry name" value="INT_P4_C"/>
    <property type="match status" value="1"/>
</dbReference>
<dbReference type="AlphaFoldDB" id="A0A212KGR3"/>
<evidence type="ECO:0000256" key="4">
    <source>
        <dbReference type="ARBA" id="ARBA00023172"/>
    </source>
</evidence>
<proteinExistence type="inferred from homology"/>
<dbReference type="GO" id="GO:0003677">
    <property type="term" value="F:DNA binding"/>
    <property type="evidence" value="ECO:0007669"/>
    <property type="project" value="UniProtKB-UniRule"/>
</dbReference>
<evidence type="ECO:0000259" key="6">
    <source>
        <dbReference type="PROSITE" id="PS51898"/>
    </source>
</evidence>
<evidence type="ECO:0000259" key="7">
    <source>
        <dbReference type="PROSITE" id="PS51900"/>
    </source>
</evidence>
<dbReference type="InterPro" id="IPR044068">
    <property type="entry name" value="CB"/>
</dbReference>
<protein>
    <submittedName>
        <fullName evidence="8">Putative prophage P4 integrase</fullName>
    </submittedName>
</protein>
<dbReference type="EMBL" id="FLUQ01000007">
    <property type="protein sequence ID" value="SBW10829.1"/>
    <property type="molecule type" value="Genomic_DNA"/>
</dbReference>
<keyword evidence="4" id="KW-0233">DNA recombination</keyword>
<dbReference type="InterPro" id="IPR050808">
    <property type="entry name" value="Phage_Integrase"/>
</dbReference>
<dbReference type="Gene3D" id="3.30.160.390">
    <property type="entry name" value="Integrase, DNA-binding domain"/>
    <property type="match status" value="1"/>
</dbReference>
<organism evidence="8">
    <name type="scientific">uncultured delta proteobacterium</name>
    <dbReference type="NCBI Taxonomy" id="34034"/>
    <lineage>
        <taxon>Bacteria</taxon>
        <taxon>Deltaproteobacteria</taxon>
        <taxon>environmental samples</taxon>
    </lineage>
</organism>
<keyword evidence="2" id="KW-0229">DNA integration</keyword>
<evidence type="ECO:0000256" key="1">
    <source>
        <dbReference type="ARBA" id="ARBA00008857"/>
    </source>
</evidence>
<dbReference type="PROSITE" id="PS51900">
    <property type="entry name" value="CB"/>
    <property type="match status" value="1"/>
</dbReference>
<dbReference type="Pfam" id="PF22022">
    <property type="entry name" value="Phage_int_M"/>
    <property type="match status" value="1"/>
</dbReference>
<evidence type="ECO:0000256" key="5">
    <source>
        <dbReference type="PROSITE-ProRule" id="PRU01248"/>
    </source>
</evidence>
<dbReference type="InterPro" id="IPR010998">
    <property type="entry name" value="Integrase_recombinase_N"/>
</dbReference>
<evidence type="ECO:0000313" key="8">
    <source>
        <dbReference type="EMBL" id="SBW10829.1"/>
    </source>
</evidence>
<dbReference type="GO" id="GO:0015074">
    <property type="term" value="P:DNA integration"/>
    <property type="evidence" value="ECO:0007669"/>
    <property type="project" value="UniProtKB-KW"/>
</dbReference>
<dbReference type="PANTHER" id="PTHR30629">
    <property type="entry name" value="PROPHAGE INTEGRASE"/>
    <property type="match status" value="1"/>
</dbReference>
<dbReference type="InterPro" id="IPR038488">
    <property type="entry name" value="Integrase_DNA-bd_sf"/>
</dbReference>